<evidence type="ECO:0000313" key="3">
    <source>
        <dbReference type="Proteomes" id="UP000814176"/>
    </source>
</evidence>
<comment type="caution">
    <text evidence="2">The sequence shown here is derived from an EMBL/GenBank/DDBJ whole genome shotgun (WGS) entry which is preliminary data.</text>
</comment>
<sequence length="200" mass="21981">MPRPPCYKSTSSSLHVCLCDEPVLLAQSCLRGRSYSSAFDEHEDSSYISAMHVPGCRIPELDHLSTSHSCCWIGRHPRGRRTARSSATSHTSRPSPACSSIRATSVMQPSSASSQASSVSRLECLCLDKMASRLTLRDTEGATLLQTRIPLSYRSWAPPAATITHQVVYVHQSLLVTLVAYTFTCASLPDTTHFFSFAHY</sequence>
<gene>
    <name evidence="2" type="ORF">C8Q71DRAFT_779965</name>
</gene>
<feature type="compositionally biased region" description="Low complexity" evidence="1">
    <location>
        <begin position="105"/>
        <end position="114"/>
    </location>
</feature>
<accession>A0ABQ8K474</accession>
<feature type="region of interest" description="Disordered" evidence="1">
    <location>
        <begin position="82"/>
        <end position="114"/>
    </location>
</feature>
<reference evidence="2 3" key="1">
    <citation type="journal article" date="2021" name="Environ. Microbiol.">
        <title>Gene family expansions and transcriptome signatures uncover fungal adaptations to wood decay.</title>
        <authorList>
            <person name="Hage H."/>
            <person name="Miyauchi S."/>
            <person name="Viragh M."/>
            <person name="Drula E."/>
            <person name="Min B."/>
            <person name="Chaduli D."/>
            <person name="Navarro D."/>
            <person name="Favel A."/>
            <person name="Norest M."/>
            <person name="Lesage-Meessen L."/>
            <person name="Balint B."/>
            <person name="Merenyi Z."/>
            <person name="de Eugenio L."/>
            <person name="Morin E."/>
            <person name="Martinez A.T."/>
            <person name="Baldrian P."/>
            <person name="Stursova M."/>
            <person name="Martinez M.J."/>
            <person name="Novotny C."/>
            <person name="Magnuson J.K."/>
            <person name="Spatafora J.W."/>
            <person name="Maurice S."/>
            <person name="Pangilinan J."/>
            <person name="Andreopoulos W."/>
            <person name="LaButti K."/>
            <person name="Hundley H."/>
            <person name="Na H."/>
            <person name="Kuo A."/>
            <person name="Barry K."/>
            <person name="Lipzen A."/>
            <person name="Henrissat B."/>
            <person name="Riley R."/>
            <person name="Ahrendt S."/>
            <person name="Nagy L.G."/>
            <person name="Grigoriev I.V."/>
            <person name="Martin F."/>
            <person name="Rosso M.N."/>
        </authorList>
    </citation>
    <scope>NUCLEOTIDE SEQUENCE [LARGE SCALE GENOMIC DNA]</scope>
    <source>
        <strain evidence="2 3">CIRM-BRFM 1785</strain>
    </source>
</reference>
<evidence type="ECO:0000256" key="1">
    <source>
        <dbReference type="SAM" id="MobiDB-lite"/>
    </source>
</evidence>
<dbReference type="Proteomes" id="UP000814176">
    <property type="component" value="Unassembled WGS sequence"/>
</dbReference>
<dbReference type="EMBL" id="JADCUA010000024">
    <property type="protein sequence ID" value="KAH9831701.1"/>
    <property type="molecule type" value="Genomic_DNA"/>
</dbReference>
<protein>
    <submittedName>
        <fullName evidence="2">Uncharacterized protein</fullName>
    </submittedName>
</protein>
<keyword evidence="3" id="KW-1185">Reference proteome</keyword>
<feature type="compositionally biased region" description="Low complexity" evidence="1">
    <location>
        <begin position="84"/>
        <end position="97"/>
    </location>
</feature>
<proteinExistence type="predicted"/>
<dbReference type="GeneID" id="72005559"/>
<name>A0ABQ8K474_9APHY</name>
<dbReference type="RefSeq" id="XP_047774798.1">
    <property type="nucleotide sequence ID" value="XM_047924827.1"/>
</dbReference>
<organism evidence="2 3">
    <name type="scientific">Rhodofomes roseus</name>
    <dbReference type="NCBI Taxonomy" id="34475"/>
    <lineage>
        <taxon>Eukaryota</taxon>
        <taxon>Fungi</taxon>
        <taxon>Dikarya</taxon>
        <taxon>Basidiomycota</taxon>
        <taxon>Agaricomycotina</taxon>
        <taxon>Agaricomycetes</taxon>
        <taxon>Polyporales</taxon>
        <taxon>Rhodofomes</taxon>
    </lineage>
</organism>
<evidence type="ECO:0000313" key="2">
    <source>
        <dbReference type="EMBL" id="KAH9831701.1"/>
    </source>
</evidence>